<dbReference type="Gene3D" id="3.40.50.1170">
    <property type="entry name" value="L-asparaginase, N-terminal domain"/>
    <property type="match status" value="1"/>
</dbReference>
<sequence>MENAKVLLIYTGGTIGMMKDNITGELRAFDFEHLNAQVPELDRLNVDLSSISFDDPIDSSDMHPKDWARIAQQIELNYNDYDGFVVLHGSDTMAFTASGLSFMLQGLRKPVILTGSQLPIGTIRTDGKENLITSIEIAASKDEKGMPLIQEVAIYFEYSLYRGNRTTKVSAKHFEAFQSPNYQELAIAGVDINYHFQNLYRTSIQDLTLFTDFEEDIALLKLYPGINMKMYAGLFDIAHTKAIVLETFGAGNAPHNKQLQDLITKFTTSGGIILNITQCASGSVQQGLYESSSFFNKAGVVNGKDLTTESALAKLMYVLGRYSSKDECIAALKRDIVGEMQP</sequence>
<comment type="similarity">
    <text evidence="1">Belongs to the asparaginase 1 family.</text>
</comment>
<dbReference type="AlphaFoldDB" id="A0A1I6ZIZ3"/>
<feature type="domain" description="L-asparaginase N-terminal" evidence="5">
    <location>
        <begin position="5"/>
        <end position="196"/>
    </location>
</feature>
<dbReference type="InterPro" id="IPR027473">
    <property type="entry name" value="L-asparaginase_C"/>
</dbReference>
<feature type="active site" evidence="4">
    <location>
        <position position="14"/>
    </location>
</feature>
<dbReference type="Gene3D" id="3.40.50.40">
    <property type="match status" value="1"/>
</dbReference>
<dbReference type="SMART" id="SM00870">
    <property type="entry name" value="Asparaginase"/>
    <property type="match status" value="1"/>
</dbReference>
<dbReference type="Pfam" id="PF00710">
    <property type="entry name" value="Asparaginase"/>
    <property type="match status" value="1"/>
</dbReference>
<dbReference type="InterPro" id="IPR041725">
    <property type="entry name" value="L-asparaginase_I"/>
</dbReference>
<dbReference type="GO" id="GO:0006520">
    <property type="term" value="P:amino acid metabolic process"/>
    <property type="evidence" value="ECO:0007669"/>
    <property type="project" value="InterPro"/>
</dbReference>
<gene>
    <name evidence="7" type="ORF">SAMN05216474_1400</name>
</gene>
<dbReference type="Pfam" id="PF17763">
    <property type="entry name" value="Asparaginase_C"/>
    <property type="match status" value="1"/>
</dbReference>
<dbReference type="InterPro" id="IPR020827">
    <property type="entry name" value="Asparaginase/glutaminase_AS1"/>
</dbReference>
<dbReference type="PRINTS" id="PR00139">
    <property type="entry name" value="ASNGLNASE"/>
</dbReference>
<name>A0A1I6ZIZ3_9FLAO</name>
<evidence type="ECO:0000259" key="6">
    <source>
        <dbReference type="Pfam" id="PF17763"/>
    </source>
</evidence>
<reference evidence="7 8" key="1">
    <citation type="submission" date="2016-10" db="EMBL/GenBank/DDBJ databases">
        <authorList>
            <person name="de Groot N.N."/>
        </authorList>
    </citation>
    <scope>NUCLEOTIDE SEQUENCE [LARGE SCALE GENOMIC DNA]</scope>
    <source>
        <strain evidence="7 8">CGMCC 1.7005</strain>
    </source>
</reference>
<evidence type="ECO:0000313" key="7">
    <source>
        <dbReference type="EMBL" id="SFT62641.1"/>
    </source>
</evidence>
<dbReference type="InterPro" id="IPR037152">
    <property type="entry name" value="L-asparaginase_N_sf"/>
</dbReference>
<dbReference type="InterPro" id="IPR006034">
    <property type="entry name" value="Asparaginase/glutaminase-like"/>
</dbReference>
<feature type="domain" description="Asparaginase/glutaminase C-terminal" evidence="6">
    <location>
        <begin position="217"/>
        <end position="327"/>
    </location>
</feature>
<proteinExistence type="inferred from homology"/>
<evidence type="ECO:0000256" key="2">
    <source>
        <dbReference type="ARBA" id="ARBA00022801"/>
    </source>
</evidence>
<dbReference type="InterPro" id="IPR027474">
    <property type="entry name" value="L-asparaginase_N"/>
</dbReference>
<dbReference type="STRING" id="477690.SAMN05216474_1400"/>
<dbReference type="InterPro" id="IPR036152">
    <property type="entry name" value="Asp/glu_Ase-like_sf"/>
</dbReference>
<evidence type="ECO:0000259" key="5">
    <source>
        <dbReference type="Pfam" id="PF00710"/>
    </source>
</evidence>
<protein>
    <submittedName>
        <fullName evidence="7">L-asparaginase</fullName>
    </submittedName>
</protein>
<evidence type="ECO:0000256" key="3">
    <source>
        <dbReference type="PIRSR" id="PIRSR001220-1"/>
    </source>
</evidence>
<dbReference type="GO" id="GO:0004067">
    <property type="term" value="F:asparaginase activity"/>
    <property type="evidence" value="ECO:0007669"/>
    <property type="project" value="UniProtKB-UniRule"/>
</dbReference>
<organism evidence="7 8">
    <name type="scientific">Lishizhenia tianjinensis</name>
    <dbReference type="NCBI Taxonomy" id="477690"/>
    <lineage>
        <taxon>Bacteria</taxon>
        <taxon>Pseudomonadati</taxon>
        <taxon>Bacteroidota</taxon>
        <taxon>Flavobacteriia</taxon>
        <taxon>Flavobacteriales</taxon>
        <taxon>Crocinitomicaceae</taxon>
        <taxon>Lishizhenia</taxon>
    </lineage>
</organism>
<dbReference type="PANTHER" id="PTHR11707">
    <property type="entry name" value="L-ASPARAGINASE"/>
    <property type="match status" value="1"/>
</dbReference>
<keyword evidence="2" id="KW-0378">Hydrolase</keyword>
<dbReference type="PIRSF" id="PIRSF500176">
    <property type="entry name" value="L_ASNase"/>
    <property type="match status" value="1"/>
</dbReference>
<dbReference type="PANTHER" id="PTHR11707:SF28">
    <property type="entry name" value="60 KDA LYSOPHOSPHOLIPASE"/>
    <property type="match status" value="1"/>
</dbReference>
<evidence type="ECO:0000256" key="1">
    <source>
        <dbReference type="ARBA" id="ARBA00010518"/>
    </source>
</evidence>
<dbReference type="Proteomes" id="UP000236454">
    <property type="component" value="Unassembled WGS sequence"/>
</dbReference>
<dbReference type="SUPFAM" id="SSF53774">
    <property type="entry name" value="Glutaminase/Asparaginase"/>
    <property type="match status" value="1"/>
</dbReference>
<evidence type="ECO:0000256" key="4">
    <source>
        <dbReference type="PROSITE-ProRule" id="PRU10099"/>
    </source>
</evidence>
<dbReference type="PIRSF" id="PIRSF001220">
    <property type="entry name" value="L-ASNase_gatD"/>
    <property type="match status" value="1"/>
</dbReference>
<accession>A0A1I6ZIZ3</accession>
<feature type="active site" description="O-isoaspartyl threonine intermediate" evidence="3">
    <location>
        <position position="14"/>
    </location>
</feature>
<dbReference type="InterPro" id="IPR040919">
    <property type="entry name" value="Asparaginase_C"/>
</dbReference>
<dbReference type="SFLD" id="SFLDS00057">
    <property type="entry name" value="Glutaminase/Asparaginase"/>
    <property type="match status" value="1"/>
</dbReference>
<evidence type="ECO:0000313" key="8">
    <source>
        <dbReference type="Proteomes" id="UP000236454"/>
    </source>
</evidence>
<dbReference type="PROSITE" id="PS51732">
    <property type="entry name" value="ASN_GLN_ASE_3"/>
    <property type="match status" value="1"/>
</dbReference>
<dbReference type="PROSITE" id="PS00144">
    <property type="entry name" value="ASN_GLN_ASE_1"/>
    <property type="match status" value="1"/>
</dbReference>
<dbReference type="NCBIfam" id="TIGR00519">
    <property type="entry name" value="asnASE_I"/>
    <property type="match status" value="1"/>
</dbReference>
<dbReference type="FunFam" id="3.40.50.1170:FF:000001">
    <property type="entry name" value="L-asparaginase 2"/>
    <property type="match status" value="1"/>
</dbReference>
<dbReference type="EMBL" id="FPAS01000002">
    <property type="protein sequence ID" value="SFT62641.1"/>
    <property type="molecule type" value="Genomic_DNA"/>
</dbReference>
<dbReference type="RefSeq" id="WP_090247652.1">
    <property type="nucleotide sequence ID" value="NZ_FPAS01000002.1"/>
</dbReference>
<dbReference type="CDD" id="cd08963">
    <property type="entry name" value="L-asparaginase_I"/>
    <property type="match status" value="1"/>
</dbReference>
<dbReference type="InterPro" id="IPR006033">
    <property type="entry name" value="AsnA_fam"/>
</dbReference>
<dbReference type="OrthoDB" id="9788068at2"/>
<keyword evidence="8" id="KW-1185">Reference proteome</keyword>